<dbReference type="CDD" id="cd03801">
    <property type="entry name" value="GT4_PimA-like"/>
    <property type="match status" value="1"/>
</dbReference>
<dbReference type="InterPro" id="IPR028098">
    <property type="entry name" value="Glyco_trans_4-like_N"/>
</dbReference>
<feature type="domain" description="Glycosyltransferase subfamily 4-like N-terminal" evidence="2">
    <location>
        <begin position="42"/>
        <end position="139"/>
    </location>
</feature>
<dbReference type="EMBL" id="CP037940">
    <property type="protein sequence ID" value="QBO36662.1"/>
    <property type="molecule type" value="Genomic_DNA"/>
</dbReference>
<dbReference type="InterPro" id="IPR001296">
    <property type="entry name" value="Glyco_trans_1"/>
</dbReference>
<dbReference type="Gene3D" id="3.40.50.2000">
    <property type="entry name" value="Glycogen Phosphorylase B"/>
    <property type="match status" value="2"/>
</dbReference>
<dbReference type="RefSeq" id="WP_133363739.1">
    <property type="nucleotide sequence ID" value="NZ_CP037940.1"/>
</dbReference>
<protein>
    <submittedName>
        <fullName evidence="3">Glycosyltransferase</fullName>
    </submittedName>
</protein>
<dbReference type="Pfam" id="PF00534">
    <property type="entry name" value="Glycos_transf_1"/>
    <property type="match status" value="1"/>
</dbReference>
<dbReference type="Pfam" id="PF13439">
    <property type="entry name" value="Glyco_transf_4"/>
    <property type="match status" value="1"/>
</dbReference>
<accession>A0A4P6YV54</accession>
<dbReference type="Proteomes" id="UP000292886">
    <property type="component" value="Chromosome"/>
</dbReference>
<evidence type="ECO:0000259" key="2">
    <source>
        <dbReference type="Pfam" id="PF13439"/>
    </source>
</evidence>
<dbReference type="PANTHER" id="PTHR45947:SF3">
    <property type="entry name" value="SULFOQUINOVOSYL TRANSFERASE SQD2"/>
    <property type="match status" value="1"/>
</dbReference>
<dbReference type="SUPFAM" id="SSF53756">
    <property type="entry name" value="UDP-Glycosyltransferase/glycogen phosphorylase"/>
    <property type="match status" value="1"/>
</dbReference>
<dbReference type="AlphaFoldDB" id="A0A4P6YV54"/>
<reference evidence="4" key="1">
    <citation type="submission" date="2019-03" db="EMBL/GenBank/DDBJ databases">
        <title>Weissella sp. 26KH-42 Genome sequencing.</title>
        <authorList>
            <person name="Heo J."/>
            <person name="Kim S.-J."/>
            <person name="Kim J.-S."/>
            <person name="Hong S.-B."/>
            <person name="Kwon S.-W."/>
        </authorList>
    </citation>
    <scope>NUCLEOTIDE SEQUENCE [LARGE SCALE GENOMIC DNA]</scope>
    <source>
        <strain evidence="4">26KH-42</strain>
    </source>
</reference>
<sequence>MKVLLYFEAQKLIAQSGIGNALRHQMAALEAVGIEYTTNPKDDYDILHINTYGLNSRHVVAQARKAGKPVVYHAHSTEEDFRNSFIGSNQLAPFYGKYLIGLYKLGDVLITPTPYSKQLLRNYGLTQPIYPVSNGIKLSKYQPNPVKEDKFREYFHLGSKEKVVISVGLFFIRKGIDDFVKIAALNPDVRFIWFGHINFATIPAKVRRIVKHDHPANVEFPGYITGDIIEGAYSGADAFLFPSREETEGIVVLEALASYQNVLVRDIPVYDGWLEDGVNVLKAQDVTSFNSKLQKLLTTDNQAMREAGYATAAKRSIPQVGQQLKAIYESLLQ</sequence>
<evidence type="ECO:0000313" key="3">
    <source>
        <dbReference type="EMBL" id="QBO36662.1"/>
    </source>
</evidence>
<dbReference type="GO" id="GO:0016757">
    <property type="term" value="F:glycosyltransferase activity"/>
    <property type="evidence" value="ECO:0007669"/>
    <property type="project" value="InterPro"/>
</dbReference>
<organism evidence="3 4">
    <name type="scientific">Periweissella cryptocerci</name>
    <dbReference type="NCBI Taxonomy" id="2506420"/>
    <lineage>
        <taxon>Bacteria</taxon>
        <taxon>Bacillati</taxon>
        <taxon>Bacillota</taxon>
        <taxon>Bacilli</taxon>
        <taxon>Lactobacillales</taxon>
        <taxon>Lactobacillaceae</taxon>
        <taxon>Periweissella</taxon>
    </lineage>
</organism>
<keyword evidence="3" id="KW-0808">Transferase</keyword>
<dbReference type="PANTHER" id="PTHR45947">
    <property type="entry name" value="SULFOQUINOVOSYL TRANSFERASE SQD2"/>
    <property type="match status" value="1"/>
</dbReference>
<gene>
    <name evidence="3" type="ORF">EQG49_09420</name>
</gene>
<dbReference type="KEGG" id="wei:EQG49_09420"/>
<dbReference type="OrthoDB" id="9802525at2"/>
<proteinExistence type="predicted"/>
<dbReference type="InterPro" id="IPR050194">
    <property type="entry name" value="Glycosyltransferase_grp1"/>
</dbReference>
<evidence type="ECO:0000259" key="1">
    <source>
        <dbReference type="Pfam" id="PF00534"/>
    </source>
</evidence>
<keyword evidence="4" id="KW-1185">Reference proteome</keyword>
<feature type="domain" description="Glycosyl transferase family 1" evidence="1">
    <location>
        <begin position="151"/>
        <end position="305"/>
    </location>
</feature>
<name>A0A4P6YV54_9LACO</name>
<evidence type="ECO:0000313" key="4">
    <source>
        <dbReference type="Proteomes" id="UP000292886"/>
    </source>
</evidence>